<evidence type="ECO:0000313" key="9">
    <source>
        <dbReference type="EMBL" id="KAK7470721.1"/>
    </source>
</evidence>
<keyword evidence="5" id="KW-0460">Magnesium</keyword>
<dbReference type="Pfam" id="PF01648">
    <property type="entry name" value="ACPS"/>
    <property type="match status" value="1"/>
</dbReference>
<keyword evidence="10" id="KW-1185">Reference proteome</keyword>
<evidence type="ECO:0000256" key="7">
    <source>
        <dbReference type="ARBA" id="ARBA00023160"/>
    </source>
</evidence>
<dbReference type="InterPro" id="IPR002582">
    <property type="entry name" value="ACPS"/>
</dbReference>
<keyword evidence="1" id="KW-0444">Lipid biosynthesis</keyword>
<dbReference type="InterPro" id="IPR008278">
    <property type="entry name" value="4-PPantetheinyl_Trfase_dom"/>
</dbReference>
<dbReference type="NCBIfam" id="TIGR00556">
    <property type="entry name" value="pantethn_trn"/>
    <property type="match status" value="1"/>
</dbReference>
<organism evidence="9 10">
    <name type="scientific">Marasmiellus scandens</name>
    <dbReference type="NCBI Taxonomy" id="2682957"/>
    <lineage>
        <taxon>Eukaryota</taxon>
        <taxon>Fungi</taxon>
        <taxon>Dikarya</taxon>
        <taxon>Basidiomycota</taxon>
        <taxon>Agaricomycotina</taxon>
        <taxon>Agaricomycetes</taxon>
        <taxon>Agaricomycetidae</taxon>
        <taxon>Agaricales</taxon>
        <taxon>Marasmiineae</taxon>
        <taxon>Omphalotaceae</taxon>
        <taxon>Marasmiellus</taxon>
    </lineage>
</organism>
<keyword evidence="6" id="KW-0443">Lipid metabolism</keyword>
<evidence type="ECO:0000256" key="6">
    <source>
        <dbReference type="ARBA" id="ARBA00023098"/>
    </source>
</evidence>
<evidence type="ECO:0000256" key="5">
    <source>
        <dbReference type="ARBA" id="ARBA00022842"/>
    </source>
</evidence>
<keyword evidence="3" id="KW-0479">Metal-binding</keyword>
<sequence>MTILGIGADIVHVPRIVNVMKRRGMDKFAARILNERELQDWKAVRVERDYDSFQNARYLAVHWAVKEAAYKALYPNFRPVWKELTFKRFAIGAKPALQFHPQNYIPSSHVIHCSVSHDGDYVFASVVVEV</sequence>
<evidence type="ECO:0000256" key="3">
    <source>
        <dbReference type="ARBA" id="ARBA00022723"/>
    </source>
</evidence>
<name>A0ABR1K307_9AGAR</name>
<evidence type="ECO:0000259" key="8">
    <source>
        <dbReference type="Pfam" id="PF01648"/>
    </source>
</evidence>
<evidence type="ECO:0000256" key="4">
    <source>
        <dbReference type="ARBA" id="ARBA00022832"/>
    </source>
</evidence>
<keyword evidence="7" id="KW-0275">Fatty acid biosynthesis</keyword>
<dbReference type="NCBIfam" id="TIGR00516">
    <property type="entry name" value="acpS"/>
    <property type="match status" value="1"/>
</dbReference>
<keyword evidence="4" id="KW-0276">Fatty acid metabolism</keyword>
<reference evidence="9 10" key="1">
    <citation type="submission" date="2024-01" db="EMBL/GenBank/DDBJ databases">
        <title>A draft genome for the cacao thread blight pathogen Marasmiellus scandens.</title>
        <authorList>
            <person name="Baruah I.K."/>
            <person name="Leung J."/>
            <person name="Bukari Y."/>
            <person name="Amoako-Attah I."/>
            <person name="Meinhardt L.W."/>
            <person name="Bailey B.A."/>
            <person name="Cohen S.P."/>
        </authorList>
    </citation>
    <scope>NUCLEOTIDE SEQUENCE [LARGE SCALE GENOMIC DNA]</scope>
    <source>
        <strain evidence="9 10">GH-19</strain>
    </source>
</reference>
<evidence type="ECO:0000256" key="2">
    <source>
        <dbReference type="ARBA" id="ARBA00022679"/>
    </source>
</evidence>
<comment type="caution">
    <text evidence="9">The sequence shown here is derived from an EMBL/GenBank/DDBJ whole genome shotgun (WGS) entry which is preliminary data.</text>
</comment>
<dbReference type="HAMAP" id="MF_00101">
    <property type="entry name" value="AcpS"/>
    <property type="match status" value="1"/>
</dbReference>
<proteinExistence type="inferred from homology"/>
<dbReference type="Proteomes" id="UP001498398">
    <property type="component" value="Unassembled WGS sequence"/>
</dbReference>
<dbReference type="InterPro" id="IPR004568">
    <property type="entry name" value="Ppantetheine-prot_Trfase_dom"/>
</dbReference>
<gene>
    <name evidence="9" type="ORF">VKT23_002143</name>
</gene>
<dbReference type="SUPFAM" id="SSF56214">
    <property type="entry name" value="4'-phosphopantetheinyl transferase"/>
    <property type="match status" value="1"/>
</dbReference>
<evidence type="ECO:0000313" key="10">
    <source>
        <dbReference type="Proteomes" id="UP001498398"/>
    </source>
</evidence>
<evidence type="ECO:0000256" key="1">
    <source>
        <dbReference type="ARBA" id="ARBA00022516"/>
    </source>
</evidence>
<dbReference type="EMBL" id="JBANRG010000002">
    <property type="protein sequence ID" value="KAK7470721.1"/>
    <property type="molecule type" value="Genomic_DNA"/>
</dbReference>
<dbReference type="Gene3D" id="3.90.470.20">
    <property type="entry name" value="4'-phosphopantetheinyl transferase domain"/>
    <property type="match status" value="1"/>
</dbReference>
<keyword evidence="2" id="KW-0808">Transferase</keyword>
<feature type="domain" description="4'-phosphopantetheinyl transferase" evidence="8">
    <location>
        <begin position="5"/>
        <end position="123"/>
    </location>
</feature>
<protein>
    <recommendedName>
        <fullName evidence="8">4'-phosphopantetheinyl transferase domain-containing protein</fullName>
    </recommendedName>
</protein>
<accession>A0ABR1K307</accession>
<dbReference type="InterPro" id="IPR037143">
    <property type="entry name" value="4-PPantetheinyl_Trfase_dom_sf"/>
</dbReference>